<organism evidence="3 4">
    <name type="scientific">Orchesella cincta</name>
    <name type="common">Springtail</name>
    <name type="synonym">Podura cincta</name>
    <dbReference type="NCBI Taxonomy" id="48709"/>
    <lineage>
        <taxon>Eukaryota</taxon>
        <taxon>Metazoa</taxon>
        <taxon>Ecdysozoa</taxon>
        <taxon>Arthropoda</taxon>
        <taxon>Hexapoda</taxon>
        <taxon>Collembola</taxon>
        <taxon>Entomobryomorpha</taxon>
        <taxon>Entomobryoidea</taxon>
        <taxon>Orchesellidae</taxon>
        <taxon>Orchesellinae</taxon>
        <taxon>Orchesella</taxon>
    </lineage>
</organism>
<gene>
    <name evidence="3" type="ORF">Ocin01_17675</name>
</gene>
<evidence type="ECO:0000313" key="3">
    <source>
        <dbReference type="EMBL" id="ODM89008.1"/>
    </source>
</evidence>
<name>A0A1D2M7R6_ORCCI</name>
<evidence type="ECO:0000259" key="2">
    <source>
        <dbReference type="Pfam" id="PF01738"/>
    </source>
</evidence>
<dbReference type="SUPFAM" id="SSF53474">
    <property type="entry name" value="alpha/beta-Hydrolases"/>
    <property type="match status" value="1"/>
</dbReference>
<feature type="chain" id="PRO_5008903590" evidence="1">
    <location>
        <begin position="27"/>
        <end position="274"/>
    </location>
</feature>
<dbReference type="InterPro" id="IPR029058">
    <property type="entry name" value="AB_hydrolase_fold"/>
</dbReference>
<dbReference type="Proteomes" id="UP000094527">
    <property type="component" value="Unassembled WGS sequence"/>
</dbReference>
<evidence type="ECO:0000313" key="4">
    <source>
        <dbReference type="Proteomes" id="UP000094527"/>
    </source>
</evidence>
<accession>A0A1D2M7R6</accession>
<dbReference type="GO" id="GO:0016787">
    <property type="term" value="F:hydrolase activity"/>
    <property type="evidence" value="ECO:0007669"/>
    <property type="project" value="InterPro"/>
</dbReference>
<dbReference type="EMBL" id="LJIJ01002981">
    <property type="protein sequence ID" value="ODM89008.1"/>
    <property type="molecule type" value="Genomic_DNA"/>
</dbReference>
<keyword evidence="1" id="KW-0732">Signal</keyword>
<dbReference type="InterPro" id="IPR002925">
    <property type="entry name" value="Dienelactn_hydro"/>
</dbReference>
<comment type="caution">
    <text evidence="3">The sequence shown here is derived from an EMBL/GenBank/DDBJ whole genome shotgun (WGS) entry which is preliminary data.</text>
</comment>
<dbReference type="Gene3D" id="3.40.50.1820">
    <property type="entry name" value="alpha/beta hydrolase"/>
    <property type="match status" value="1"/>
</dbReference>
<keyword evidence="4" id="KW-1185">Reference proteome</keyword>
<dbReference type="STRING" id="48709.A0A1D2M7R6"/>
<dbReference type="OrthoDB" id="7772521at2759"/>
<dbReference type="PANTHER" id="PTHR47668:SF1">
    <property type="entry name" value="DIENELACTONE HYDROLASE DOMAIN-CONTAINING PROTEIN-RELATED"/>
    <property type="match status" value="1"/>
</dbReference>
<evidence type="ECO:0000256" key="1">
    <source>
        <dbReference type="SAM" id="SignalP"/>
    </source>
</evidence>
<feature type="domain" description="Dienelactone hydrolase" evidence="2">
    <location>
        <begin position="61"/>
        <end position="211"/>
    </location>
</feature>
<sequence>MGKESLIFQGLLVLVTFVCITQTTKTVYDSSNFPQHNHKLIESNYTPRGEEYTLGNLTVYETPNRSSKRVLIHIYDIFGMSVNIRQVADSMAALHDFRVVIPRIFREEYWNEGNFPPANHSELDIWVEENASWEKVAKYDVLNIINWFQTRENITEFAIFGMCYGGIISTMAATEIPEIKAAGLVHPTYVTNEHAEGVKAPMYLLPTSTDADFLPFYEVLKTKFGDNCGHRRMTDMVHGFAGAGGDFSDPLTVQRVEEVIDILGVFFNKNLNNS</sequence>
<protein>
    <submittedName>
        <fullName evidence="3">Putative AIM2 family protein C30D10.14</fullName>
    </submittedName>
</protein>
<proteinExistence type="predicted"/>
<dbReference type="AlphaFoldDB" id="A0A1D2M7R6"/>
<reference evidence="3 4" key="1">
    <citation type="journal article" date="2016" name="Genome Biol. Evol.">
        <title>Gene Family Evolution Reflects Adaptation to Soil Environmental Stressors in the Genome of the Collembolan Orchesella cincta.</title>
        <authorList>
            <person name="Faddeeva-Vakhrusheva A."/>
            <person name="Derks M.F."/>
            <person name="Anvar S.Y."/>
            <person name="Agamennone V."/>
            <person name="Suring W."/>
            <person name="Smit S."/>
            <person name="van Straalen N.M."/>
            <person name="Roelofs D."/>
        </authorList>
    </citation>
    <scope>NUCLEOTIDE SEQUENCE [LARGE SCALE GENOMIC DNA]</scope>
    <source>
        <tissue evidence="3">Mixed pool</tissue>
    </source>
</reference>
<dbReference type="Pfam" id="PF01738">
    <property type="entry name" value="DLH"/>
    <property type="match status" value="1"/>
</dbReference>
<feature type="signal peptide" evidence="1">
    <location>
        <begin position="1"/>
        <end position="26"/>
    </location>
</feature>
<dbReference type="PANTHER" id="PTHR47668">
    <property type="entry name" value="DIENELACTONE HYDROLASE FAMILY PROTEIN (AFU_ORTHOLOGUE AFUA_6G01940)"/>
    <property type="match status" value="1"/>
</dbReference>